<gene>
    <name evidence="2" type="ORF">DCF25_01775</name>
</gene>
<feature type="chain" id="PRO_5015921673" evidence="1">
    <location>
        <begin position="23"/>
        <end position="221"/>
    </location>
</feature>
<evidence type="ECO:0000313" key="2">
    <source>
        <dbReference type="EMBL" id="PZO22857.1"/>
    </source>
</evidence>
<evidence type="ECO:0000256" key="1">
    <source>
        <dbReference type="SAM" id="SignalP"/>
    </source>
</evidence>
<dbReference type="EMBL" id="QBMC01000006">
    <property type="protein sequence ID" value="PZO22857.1"/>
    <property type="molecule type" value="Genomic_DNA"/>
</dbReference>
<organism evidence="2 3">
    <name type="scientific">Leptolyngbya foveolarum</name>
    <dbReference type="NCBI Taxonomy" id="47253"/>
    <lineage>
        <taxon>Bacteria</taxon>
        <taxon>Bacillati</taxon>
        <taxon>Cyanobacteriota</taxon>
        <taxon>Cyanophyceae</taxon>
        <taxon>Leptolyngbyales</taxon>
        <taxon>Leptolyngbyaceae</taxon>
        <taxon>Leptolyngbya group</taxon>
        <taxon>Leptolyngbya</taxon>
    </lineage>
</organism>
<name>A0A2W4UUE0_9CYAN</name>
<reference evidence="2 3" key="2">
    <citation type="submission" date="2018-06" db="EMBL/GenBank/DDBJ databases">
        <title>Metagenomic assembly of (sub)arctic Cyanobacteria and their associated microbiome from non-axenic cultures.</title>
        <authorList>
            <person name="Baurain D."/>
        </authorList>
    </citation>
    <scope>NUCLEOTIDE SEQUENCE [LARGE SCALE GENOMIC DNA]</scope>
    <source>
        <strain evidence="2">ULC129bin1</strain>
    </source>
</reference>
<protein>
    <submittedName>
        <fullName evidence="2">Uncharacterized protein</fullName>
    </submittedName>
</protein>
<proteinExistence type="predicted"/>
<dbReference type="Proteomes" id="UP000249354">
    <property type="component" value="Unassembled WGS sequence"/>
</dbReference>
<evidence type="ECO:0000313" key="3">
    <source>
        <dbReference type="Proteomes" id="UP000249354"/>
    </source>
</evidence>
<accession>A0A2W4UUE0</accession>
<comment type="caution">
    <text evidence="2">The sequence shown here is derived from an EMBL/GenBank/DDBJ whole genome shotgun (WGS) entry which is preliminary data.</text>
</comment>
<keyword evidence="1" id="KW-0732">Signal</keyword>
<sequence length="221" mass="24783">MRVWSGAIALLAWSIWPQPIHAAINRPELELEVLETESPNIEEVEAENPIQRPYAPLRPAATCPEDVESLTALLIRDLPGYTNRVLQRTVAALPNNDVEGRAAYRPSYVLIAGRAEFEPLDLDDYTLTTESAAGGPLTQVFFTTLSRQYAGLRDRRVQEYHWLFLTQATDGWRLAFMFSEIDAAQTTRTALPPRENSEGSVGKAVQLWLRDCRAGAIYPLD</sequence>
<dbReference type="AlphaFoldDB" id="A0A2W4UUE0"/>
<feature type="signal peptide" evidence="1">
    <location>
        <begin position="1"/>
        <end position="22"/>
    </location>
</feature>
<reference evidence="3" key="1">
    <citation type="submission" date="2018-04" db="EMBL/GenBank/DDBJ databases">
        <authorList>
            <person name="Cornet L."/>
        </authorList>
    </citation>
    <scope>NUCLEOTIDE SEQUENCE [LARGE SCALE GENOMIC DNA]</scope>
</reference>